<accession>A0A4U6XAX8</accession>
<dbReference type="SUPFAM" id="SSF82199">
    <property type="entry name" value="SET domain"/>
    <property type="match status" value="1"/>
</dbReference>
<dbReference type="STRING" id="1306861.A0A4U6XAX8"/>
<keyword evidence="2 3" id="KW-0802">TPR repeat</keyword>
<dbReference type="SMART" id="SM00028">
    <property type="entry name" value="TPR"/>
    <property type="match status" value="2"/>
</dbReference>
<dbReference type="PROSITE" id="PS50280">
    <property type="entry name" value="SET"/>
    <property type="match status" value="1"/>
</dbReference>
<evidence type="ECO:0000256" key="2">
    <source>
        <dbReference type="ARBA" id="ARBA00022803"/>
    </source>
</evidence>
<reference evidence="5 6" key="1">
    <citation type="journal article" date="2019" name="PLoS ONE">
        <title>Comparative genome analysis indicates high evolutionary potential of pathogenicity genes in Colletotrichum tanaceti.</title>
        <authorList>
            <person name="Lelwala R.V."/>
            <person name="Korhonen P.K."/>
            <person name="Young N.D."/>
            <person name="Scott J.B."/>
            <person name="Ades P.A."/>
            <person name="Gasser R.B."/>
            <person name="Taylor P.W.J."/>
        </authorList>
    </citation>
    <scope>NUCLEOTIDE SEQUENCE [LARGE SCALE GENOMIC DNA]</scope>
    <source>
        <strain evidence="5">BRIP57314</strain>
    </source>
</reference>
<dbReference type="PANTHER" id="PTHR47643">
    <property type="entry name" value="TPR DOMAIN PROTEIN (AFU_ORTHOLOGUE AFUA_5G12710)"/>
    <property type="match status" value="1"/>
</dbReference>
<feature type="repeat" description="TPR" evidence="3">
    <location>
        <begin position="297"/>
        <end position="330"/>
    </location>
</feature>
<dbReference type="Pfam" id="PF07719">
    <property type="entry name" value="TPR_2"/>
    <property type="match status" value="1"/>
</dbReference>
<organism evidence="5 6">
    <name type="scientific">Colletotrichum tanaceti</name>
    <dbReference type="NCBI Taxonomy" id="1306861"/>
    <lineage>
        <taxon>Eukaryota</taxon>
        <taxon>Fungi</taxon>
        <taxon>Dikarya</taxon>
        <taxon>Ascomycota</taxon>
        <taxon>Pezizomycotina</taxon>
        <taxon>Sordariomycetes</taxon>
        <taxon>Hypocreomycetidae</taxon>
        <taxon>Glomerellales</taxon>
        <taxon>Glomerellaceae</taxon>
        <taxon>Colletotrichum</taxon>
        <taxon>Colletotrichum destructivum species complex</taxon>
    </lineage>
</organism>
<dbReference type="InterPro" id="IPR046341">
    <property type="entry name" value="SET_dom_sf"/>
</dbReference>
<dbReference type="Pfam" id="PF00856">
    <property type="entry name" value="SET"/>
    <property type="match status" value="1"/>
</dbReference>
<keyword evidence="6" id="KW-1185">Reference proteome</keyword>
<dbReference type="Proteomes" id="UP000310108">
    <property type="component" value="Unassembled WGS sequence"/>
</dbReference>
<evidence type="ECO:0000259" key="4">
    <source>
        <dbReference type="PROSITE" id="PS50280"/>
    </source>
</evidence>
<dbReference type="InterPro" id="IPR001214">
    <property type="entry name" value="SET_dom"/>
</dbReference>
<sequence>MAHQNGGNTVLLTEQEAQRIRATVRDTRKQCSERKGNAREFRDAHATVSQATGTSLMMDMGSMVGQGQRDTLPALGVGQTYPPSTASLRDLEPMKLTELRMETHHRGRSLVVKRANRSPVVTLAARSWTVVQDEEEKETERLEMCLHKTTDGEDTLESARRYIIKEPYFTLTEDGEATLRIDHPSDLVVCHDEVVKGSSAQQVEDAEKGEALARKCKEKGNAALQKRDLPLARESYAQGLGLARQEAVRKANPDLARDMARNRAHVHLLLDRQDEAVADAKASLIGADDRRAKELDSKAYFRAGSGAYNLGRYQQAKECFERAKKLAPDEKGAAVYLRKVEMRLREEKEGKYDFQKIRAGLTRASPRADAASFIGSTQVKESAGRGRGLFATRDIAAGEVVMVEKAFCVVWGHESEVLTAVTYDVRDDRIRVAPVGLTRAVAQKLLKNPSQIARVMDLYGDYRGEGDAATETETETEEGAVVDVFRVHDIVSRNAFGPGGQYADDEGARNASTGLWVRAAYVNHSCAANAGKEYVGDLMVLRALRAIDRGEEILHSYDESAGYEARRGALRTTWGFECGCALCAAEATDDDGVRRRRRALADEADDFVSTTHWTGAKRIAIARAQRLARDIDATYDDNKYDGVPRLASARVREWLAKATPLK</sequence>
<dbReference type="Gene3D" id="2.170.270.10">
    <property type="entry name" value="SET domain"/>
    <property type="match status" value="1"/>
</dbReference>
<dbReference type="InterPro" id="IPR053209">
    <property type="entry name" value="Gramillin-biosynth_MTr"/>
</dbReference>
<gene>
    <name evidence="5" type="ORF">CTA1_4992</name>
</gene>
<keyword evidence="1" id="KW-0677">Repeat</keyword>
<dbReference type="SMART" id="SM00317">
    <property type="entry name" value="SET"/>
    <property type="match status" value="1"/>
</dbReference>
<name>A0A4U6XAX8_9PEZI</name>
<dbReference type="PROSITE" id="PS50005">
    <property type="entry name" value="TPR"/>
    <property type="match status" value="1"/>
</dbReference>
<dbReference type="EMBL" id="PJEX01000226">
    <property type="protein sequence ID" value="TKW52695.1"/>
    <property type="molecule type" value="Genomic_DNA"/>
</dbReference>
<dbReference type="AlphaFoldDB" id="A0A4U6XAX8"/>
<protein>
    <recommendedName>
        <fullName evidence="4">SET domain-containing protein</fullName>
    </recommendedName>
</protein>
<feature type="domain" description="SET" evidence="4">
    <location>
        <begin position="375"/>
        <end position="558"/>
    </location>
</feature>
<dbReference type="PANTHER" id="PTHR47643:SF2">
    <property type="entry name" value="TPR DOMAIN PROTEIN (AFU_ORTHOLOGUE AFUA_5G12710)"/>
    <property type="match status" value="1"/>
</dbReference>
<dbReference type="OrthoDB" id="1028014at2759"/>
<evidence type="ECO:0000313" key="6">
    <source>
        <dbReference type="Proteomes" id="UP000310108"/>
    </source>
</evidence>
<evidence type="ECO:0000256" key="1">
    <source>
        <dbReference type="ARBA" id="ARBA00022737"/>
    </source>
</evidence>
<dbReference type="InterPro" id="IPR011990">
    <property type="entry name" value="TPR-like_helical_dom_sf"/>
</dbReference>
<dbReference type="InterPro" id="IPR013105">
    <property type="entry name" value="TPR_2"/>
</dbReference>
<proteinExistence type="predicted"/>
<comment type="caution">
    <text evidence="5">The sequence shown here is derived from an EMBL/GenBank/DDBJ whole genome shotgun (WGS) entry which is preliminary data.</text>
</comment>
<dbReference type="InterPro" id="IPR019734">
    <property type="entry name" value="TPR_rpt"/>
</dbReference>
<dbReference type="SUPFAM" id="SSF48452">
    <property type="entry name" value="TPR-like"/>
    <property type="match status" value="1"/>
</dbReference>
<evidence type="ECO:0000313" key="5">
    <source>
        <dbReference type="EMBL" id="TKW52695.1"/>
    </source>
</evidence>
<evidence type="ECO:0000256" key="3">
    <source>
        <dbReference type="PROSITE-ProRule" id="PRU00339"/>
    </source>
</evidence>
<dbReference type="Gene3D" id="1.25.40.10">
    <property type="entry name" value="Tetratricopeptide repeat domain"/>
    <property type="match status" value="1"/>
</dbReference>